<sequence>MRMTGSLKFVRNPSKKVLLEQKAHACPKCKHAESVMLTRSERQWILFNQCVSNMVRVQYECSRCSWKNQELPFDLSEPLDDFYYESSDSLHRWLL</sequence>
<name>A0A367IKR8_RHIST</name>
<gene>
    <name evidence="1" type="ORF">CU098_002742</name>
</gene>
<organism evidence="1 2">
    <name type="scientific">Rhizopus stolonifer</name>
    <name type="common">Rhizopus nigricans</name>
    <dbReference type="NCBI Taxonomy" id="4846"/>
    <lineage>
        <taxon>Eukaryota</taxon>
        <taxon>Fungi</taxon>
        <taxon>Fungi incertae sedis</taxon>
        <taxon>Mucoromycota</taxon>
        <taxon>Mucoromycotina</taxon>
        <taxon>Mucoromycetes</taxon>
        <taxon>Mucorales</taxon>
        <taxon>Mucorineae</taxon>
        <taxon>Rhizopodaceae</taxon>
        <taxon>Rhizopus</taxon>
    </lineage>
</organism>
<protein>
    <submittedName>
        <fullName evidence="1">Uncharacterized protein</fullName>
    </submittedName>
</protein>
<comment type="caution">
    <text evidence="1">The sequence shown here is derived from an EMBL/GenBank/DDBJ whole genome shotgun (WGS) entry which is preliminary data.</text>
</comment>
<feature type="non-terminal residue" evidence="1">
    <location>
        <position position="95"/>
    </location>
</feature>
<accession>A0A367IKR8</accession>
<dbReference type="AlphaFoldDB" id="A0A367IKR8"/>
<dbReference type="EMBL" id="PJQM01007381">
    <property type="protein sequence ID" value="RCH78260.1"/>
    <property type="molecule type" value="Genomic_DNA"/>
</dbReference>
<evidence type="ECO:0000313" key="2">
    <source>
        <dbReference type="Proteomes" id="UP000253551"/>
    </source>
</evidence>
<dbReference type="Proteomes" id="UP000253551">
    <property type="component" value="Unassembled WGS sequence"/>
</dbReference>
<evidence type="ECO:0000313" key="1">
    <source>
        <dbReference type="EMBL" id="RCH78260.1"/>
    </source>
</evidence>
<reference evidence="1 2" key="1">
    <citation type="journal article" date="2018" name="G3 (Bethesda)">
        <title>Phylogenetic and Phylogenomic Definition of Rhizopus Species.</title>
        <authorList>
            <person name="Gryganskyi A.P."/>
            <person name="Golan J."/>
            <person name="Dolatabadi S."/>
            <person name="Mondo S."/>
            <person name="Robb S."/>
            <person name="Idnurm A."/>
            <person name="Muszewska A."/>
            <person name="Steczkiewicz K."/>
            <person name="Masonjones S."/>
            <person name="Liao H.L."/>
            <person name="Gajdeczka M.T."/>
            <person name="Anike F."/>
            <person name="Vuek A."/>
            <person name="Anishchenko I.M."/>
            <person name="Voigt K."/>
            <person name="de Hoog G.S."/>
            <person name="Smith M.E."/>
            <person name="Heitman J."/>
            <person name="Vilgalys R."/>
            <person name="Stajich J.E."/>
        </authorList>
    </citation>
    <scope>NUCLEOTIDE SEQUENCE [LARGE SCALE GENOMIC DNA]</scope>
    <source>
        <strain evidence="1 2">LSU 92-RS-03</strain>
    </source>
</reference>
<proteinExistence type="predicted"/>
<keyword evidence="2" id="KW-1185">Reference proteome</keyword>
<dbReference type="OrthoDB" id="2222436at2759"/>